<feature type="transmembrane region" description="Helical" evidence="13">
    <location>
        <begin position="82"/>
        <end position="102"/>
    </location>
</feature>
<keyword evidence="10 13" id="KW-0472">Membrane</keyword>
<sequence>MNMGKDRLEAFTDGVMAIIITILVLEIPEPEGATFAALWPLRFKLILYLLSFLAIAVYWNNHHHLFQVTEEISGSVLWANNFFLLTLSLLPIATAWAGTHIMAFAPEFTMGLAFFMANLSFYLIIRALVATHGEDTALNNFFGQHYLKPWFSMGANVIGLLSGFLWPPLVAIFAFINLIPWIIPDHRIDHYLKNKD</sequence>
<keyword evidence="5 13" id="KW-0812">Transmembrane</keyword>
<dbReference type="Proteomes" id="UP000051442">
    <property type="component" value="Unassembled WGS sequence"/>
</dbReference>
<dbReference type="GO" id="GO:0005267">
    <property type="term" value="F:potassium channel activity"/>
    <property type="evidence" value="ECO:0007669"/>
    <property type="project" value="UniProtKB-KW"/>
</dbReference>
<keyword evidence="9" id="KW-0406">Ion transport</keyword>
<evidence type="ECO:0000256" key="5">
    <source>
        <dbReference type="ARBA" id="ARBA00022692"/>
    </source>
</evidence>
<dbReference type="GO" id="GO:0015252">
    <property type="term" value="F:proton channel activity"/>
    <property type="evidence" value="ECO:0007669"/>
    <property type="project" value="InterPro"/>
</dbReference>
<evidence type="ECO:0000256" key="4">
    <source>
        <dbReference type="ARBA" id="ARBA00022538"/>
    </source>
</evidence>
<evidence type="ECO:0000313" key="15">
    <source>
        <dbReference type="Proteomes" id="UP000051442"/>
    </source>
</evidence>
<keyword evidence="3" id="KW-0813">Transport</keyword>
<name>A0A0R2EP71_9LACO</name>
<accession>A0A0R2EP71</accession>
<protein>
    <submittedName>
        <fullName evidence="14">Integral membrane protein</fullName>
    </submittedName>
</protein>
<dbReference type="AlphaFoldDB" id="A0A0R2EP71"/>
<keyword evidence="11" id="KW-0407">Ion channel</keyword>
<proteinExistence type="inferred from homology"/>
<keyword evidence="6" id="KW-0631">Potassium channel</keyword>
<evidence type="ECO:0000256" key="1">
    <source>
        <dbReference type="ARBA" id="ARBA00004141"/>
    </source>
</evidence>
<keyword evidence="7" id="KW-0630">Potassium</keyword>
<dbReference type="Pfam" id="PF06736">
    <property type="entry name" value="TMEM175"/>
    <property type="match status" value="1"/>
</dbReference>
<evidence type="ECO:0000256" key="12">
    <source>
        <dbReference type="ARBA" id="ARBA00034430"/>
    </source>
</evidence>
<evidence type="ECO:0000256" key="3">
    <source>
        <dbReference type="ARBA" id="ARBA00022448"/>
    </source>
</evidence>
<evidence type="ECO:0000256" key="6">
    <source>
        <dbReference type="ARBA" id="ARBA00022826"/>
    </source>
</evidence>
<organism evidence="14 15">
    <name type="scientific">Secundilactobacillus similis DSM 23365 = JCM 2765</name>
    <dbReference type="NCBI Taxonomy" id="1423804"/>
    <lineage>
        <taxon>Bacteria</taxon>
        <taxon>Bacillati</taxon>
        <taxon>Bacillota</taxon>
        <taxon>Bacilli</taxon>
        <taxon>Lactobacillales</taxon>
        <taxon>Lactobacillaceae</taxon>
        <taxon>Secundilactobacillus</taxon>
    </lineage>
</organism>
<evidence type="ECO:0000256" key="10">
    <source>
        <dbReference type="ARBA" id="ARBA00023136"/>
    </source>
</evidence>
<dbReference type="STRING" id="1423804.FD14_GL002206"/>
<dbReference type="PATRIC" id="fig|1423804.4.peg.2393"/>
<evidence type="ECO:0000256" key="11">
    <source>
        <dbReference type="ARBA" id="ARBA00023303"/>
    </source>
</evidence>
<evidence type="ECO:0000256" key="2">
    <source>
        <dbReference type="ARBA" id="ARBA00006920"/>
    </source>
</evidence>
<dbReference type="PANTHER" id="PTHR31462">
    <property type="entry name" value="ENDOSOMAL/LYSOSOMAL POTASSIUM CHANNEL TMEM175"/>
    <property type="match status" value="1"/>
</dbReference>
<keyword evidence="8 13" id="KW-1133">Transmembrane helix</keyword>
<dbReference type="InterPro" id="IPR010617">
    <property type="entry name" value="TMEM175-like"/>
</dbReference>
<comment type="catalytic activity">
    <reaction evidence="12">
        <text>K(+)(in) = K(+)(out)</text>
        <dbReference type="Rhea" id="RHEA:29463"/>
        <dbReference type="ChEBI" id="CHEBI:29103"/>
    </reaction>
</comment>
<comment type="similarity">
    <text evidence="2">Belongs to the TMEM175 family.</text>
</comment>
<evidence type="ECO:0000313" key="14">
    <source>
        <dbReference type="EMBL" id="KRN18191.1"/>
    </source>
</evidence>
<reference evidence="14" key="1">
    <citation type="journal article" date="2015" name="Genome Announc.">
        <title>Expanding the biotechnology potential of lactobacilli through comparative genomics of 213 strains and associated genera.</title>
        <authorList>
            <person name="Sun Z."/>
            <person name="Harris H.M."/>
            <person name="McCann A."/>
            <person name="Guo C."/>
            <person name="Argimon S."/>
            <person name="Zhang W."/>
            <person name="Yang X."/>
            <person name="Jeffery I.B."/>
            <person name="Cooney J.C."/>
            <person name="Kagawa T.F."/>
            <person name="Liu W."/>
            <person name="Song Y."/>
            <person name="Salvetti E."/>
            <person name="Wrobel A."/>
            <person name="Rasinkangas P."/>
            <person name="Parkhill J."/>
            <person name="Rea M.C."/>
            <person name="O'Sullivan O."/>
            <person name="Ritari J."/>
            <person name="Douillard F.P."/>
            <person name="Paul Ross R."/>
            <person name="Yang R."/>
            <person name="Briner A.E."/>
            <person name="Felis G.E."/>
            <person name="de Vos W.M."/>
            <person name="Barrangou R."/>
            <person name="Klaenhammer T.R."/>
            <person name="Caufield P.W."/>
            <person name="Cui Y."/>
            <person name="Zhang H."/>
            <person name="O'Toole P.W."/>
        </authorList>
    </citation>
    <scope>NUCLEOTIDE SEQUENCE [LARGE SCALE GENOMIC DNA]</scope>
    <source>
        <strain evidence="14">DSM 23365</strain>
    </source>
</reference>
<evidence type="ECO:0000256" key="8">
    <source>
        <dbReference type="ARBA" id="ARBA00022989"/>
    </source>
</evidence>
<dbReference type="OrthoDB" id="7626281at2"/>
<evidence type="ECO:0000256" key="7">
    <source>
        <dbReference type="ARBA" id="ARBA00022958"/>
    </source>
</evidence>
<feature type="transmembrane region" description="Helical" evidence="13">
    <location>
        <begin position="108"/>
        <end position="129"/>
    </location>
</feature>
<evidence type="ECO:0000256" key="9">
    <source>
        <dbReference type="ARBA" id="ARBA00023065"/>
    </source>
</evidence>
<keyword evidence="15" id="KW-1185">Reference proteome</keyword>
<dbReference type="EMBL" id="AYZM01000159">
    <property type="protein sequence ID" value="KRN18191.1"/>
    <property type="molecule type" value="Genomic_DNA"/>
</dbReference>
<dbReference type="GO" id="GO:0016020">
    <property type="term" value="C:membrane"/>
    <property type="evidence" value="ECO:0007669"/>
    <property type="project" value="UniProtKB-SubCell"/>
</dbReference>
<gene>
    <name evidence="14" type="ORF">FD14_GL002206</name>
</gene>
<evidence type="ECO:0000256" key="13">
    <source>
        <dbReference type="SAM" id="Phobius"/>
    </source>
</evidence>
<comment type="caution">
    <text evidence="14">The sequence shown here is derived from an EMBL/GenBank/DDBJ whole genome shotgun (WGS) entry which is preliminary data.</text>
</comment>
<comment type="subcellular location">
    <subcellularLocation>
        <location evidence="1">Membrane</location>
        <topology evidence="1">Multi-pass membrane protein</topology>
    </subcellularLocation>
</comment>
<feature type="transmembrane region" description="Helical" evidence="13">
    <location>
        <begin position="150"/>
        <end position="183"/>
    </location>
</feature>
<dbReference type="PANTHER" id="PTHR31462:SF5">
    <property type="entry name" value="ENDOSOMAL_LYSOSOMAL PROTON CHANNEL TMEM175"/>
    <property type="match status" value="1"/>
</dbReference>
<feature type="transmembrane region" description="Helical" evidence="13">
    <location>
        <begin position="45"/>
        <end position="61"/>
    </location>
</feature>
<keyword evidence="4" id="KW-0633">Potassium transport</keyword>
<feature type="transmembrane region" description="Helical" evidence="13">
    <location>
        <begin position="7"/>
        <end position="25"/>
    </location>
</feature>